<dbReference type="VEuPathDB" id="FungiDB:ASPZODRAFT_58440"/>
<feature type="region of interest" description="Disordered" evidence="1">
    <location>
        <begin position="196"/>
        <end position="225"/>
    </location>
</feature>
<keyword evidence="4" id="KW-1185">Reference proteome</keyword>
<name>A0A1L9ST74_9EURO</name>
<keyword evidence="2" id="KW-1133">Transmembrane helix</keyword>
<proteinExistence type="predicted"/>
<keyword evidence="2" id="KW-0812">Transmembrane</keyword>
<dbReference type="Pfam" id="PF16015">
    <property type="entry name" value="Promethin"/>
    <property type="match status" value="1"/>
</dbReference>
<dbReference type="RefSeq" id="XP_022584824.1">
    <property type="nucleotide sequence ID" value="XM_022728767.1"/>
</dbReference>
<protein>
    <submittedName>
        <fullName evidence="3">Uncharacterized protein</fullName>
    </submittedName>
</protein>
<dbReference type="GeneID" id="34615231"/>
<evidence type="ECO:0000313" key="3">
    <source>
        <dbReference type="EMBL" id="OJJ50314.1"/>
    </source>
</evidence>
<accession>A0A1L9ST74</accession>
<evidence type="ECO:0000256" key="2">
    <source>
        <dbReference type="SAM" id="Phobius"/>
    </source>
</evidence>
<feature type="transmembrane region" description="Helical" evidence="2">
    <location>
        <begin position="113"/>
        <end position="146"/>
    </location>
</feature>
<evidence type="ECO:0000313" key="4">
    <source>
        <dbReference type="Proteomes" id="UP000184188"/>
    </source>
</evidence>
<gene>
    <name evidence="3" type="ORF">ASPZODRAFT_58440</name>
</gene>
<dbReference type="EMBL" id="KV878337">
    <property type="protein sequence ID" value="OJJ50314.1"/>
    <property type="molecule type" value="Genomic_DNA"/>
</dbReference>
<feature type="compositionally biased region" description="Polar residues" evidence="1">
    <location>
        <begin position="14"/>
        <end position="33"/>
    </location>
</feature>
<feature type="region of interest" description="Disordered" evidence="1">
    <location>
        <begin position="1"/>
        <end position="59"/>
    </location>
</feature>
<feature type="compositionally biased region" description="Basic and acidic residues" evidence="1">
    <location>
        <begin position="44"/>
        <end position="55"/>
    </location>
</feature>
<reference evidence="4" key="1">
    <citation type="journal article" date="2017" name="Genome Biol.">
        <title>Comparative genomics reveals high biological diversity and specific adaptations in the industrially and medically important fungal genus Aspergillus.</title>
        <authorList>
            <person name="de Vries R.P."/>
            <person name="Riley R."/>
            <person name="Wiebenga A."/>
            <person name="Aguilar-Osorio G."/>
            <person name="Amillis S."/>
            <person name="Uchima C.A."/>
            <person name="Anderluh G."/>
            <person name="Asadollahi M."/>
            <person name="Askin M."/>
            <person name="Barry K."/>
            <person name="Battaglia E."/>
            <person name="Bayram O."/>
            <person name="Benocci T."/>
            <person name="Braus-Stromeyer S.A."/>
            <person name="Caldana C."/>
            <person name="Canovas D."/>
            <person name="Cerqueira G.C."/>
            <person name="Chen F."/>
            <person name="Chen W."/>
            <person name="Choi C."/>
            <person name="Clum A."/>
            <person name="Dos Santos R.A."/>
            <person name="Damasio A.R."/>
            <person name="Diallinas G."/>
            <person name="Emri T."/>
            <person name="Fekete E."/>
            <person name="Flipphi M."/>
            <person name="Freyberg S."/>
            <person name="Gallo A."/>
            <person name="Gournas C."/>
            <person name="Habgood R."/>
            <person name="Hainaut M."/>
            <person name="Harispe M.L."/>
            <person name="Henrissat B."/>
            <person name="Hilden K.S."/>
            <person name="Hope R."/>
            <person name="Hossain A."/>
            <person name="Karabika E."/>
            <person name="Karaffa L."/>
            <person name="Karanyi Z."/>
            <person name="Krasevec N."/>
            <person name="Kuo A."/>
            <person name="Kusch H."/>
            <person name="LaButti K."/>
            <person name="Lagendijk E.L."/>
            <person name="Lapidus A."/>
            <person name="Levasseur A."/>
            <person name="Lindquist E."/>
            <person name="Lipzen A."/>
            <person name="Logrieco A.F."/>
            <person name="MacCabe A."/>
            <person name="Maekelae M.R."/>
            <person name="Malavazi I."/>
            <person name="Melin P."/>
            <person name="Meyer V."/>
            <person name="Mielnichuk N."/>
            <person name="Miskei M."/>
            <person name="Molnar A.P."/>
            <person name="Mule G."/>
            <person name="Ngan C.Y."/>
            <person name="Orejas M."/>
            <person name="Orosz E."/>
            <person name="Ouedraogo J.P."/>
            <person name="Overkamp K.M."/>
            <person name="Park H.-S."/>
            <person name="Perrone G."/>
            <person name="Piumi F."/>
            <person name="Punt P.J."/>
            <person name="Ram A.F."/>
            <person name="Ramon A."/>
            <person name="Rauscher S."/>
            <person name="Record E."/>
            <person name="Riano-Pachon D.M."/>
            <person name="Robert V."/>
            <person name="Roehrig J."/>
            <person name="Ruller R."/>
            <person name="Salamov A."/>
            <person name="Salih N.S."/>
            <person name="Samson R.A."/>
            <person name="Sandor E."/>
            <person name="Sanguinetti M."/>
            <person name="Schuetze T."/>
            <person name="Sepcic K."/>
            <person name="Shelest E."/>
            <person name="Sherlock G."/>
            <person name="Sophianopoulou V."/>
            <person name="Squina F.M."/>
            <person name="Sun H."/>
            <person name="Susca A."/>
            <person name="Todd R.B."/>
            <person name="Tsang A."/>
            <person name="Unkles S.E."/>
            <person name="van de Wiele N."/>
            <person name="van Rossen-Uffink D."/>
            <person name="Oliveira J.V."/>
            <person name="Vesth T.C."/>
            <person name="Visser J."/>
            <person name="Yu J.-H."/>
            <person name="Zhou M."/>
            <person name="Andersen M.R."/>
            <person name="Archer D.B."/>
            <person name="Baker S.E."/>
            <person name="Benoit I."/>
            <person name="Brakhage A.A."/>
            <person name="Braus G.H."/>
            <person name="Fischer R."/>
            <person name="Frisvad J.C."/>
            <person name="Goldman G.H."/>
            <person name="Houbraken J."/>
            <person name="Oakley B."/>
            <person name="Pocsi I."/>
            <person name="Scazzocchio C."/>
            <person name="Seiboth B."/>
            <person name="vanKuyk P.A."/>
            <person name="Wortman J."/>
            <person name="Dyer P.S."/>
            <person name="Grigoriev I.V."/>
        </authorList>
    </citation>
    <scope>NUCLEOTIDE SEQUENCE [LARGE SCALE GENOMIC DNA]</scope>
    <source>
        <strain evidence="4">CBS 506.65</strain>
    </source>
</reference>
<organism evidence="3 4">
    <name type="scientific">Penicilliopsis zonata CBS 506.65</name>
    <dbReference type="NCBI Taxonomy" id="1073090"/>
    <lineage>
        <taxon>Eukaryota</taxon>
        <taxon>Fungi</taxon>
        <taxon>Dikarya</taxon>
        <taxon>Ascomycota</taxon>
        <taxon>Pezizomycotina</taxon>
        <taxon>Eurotiomycetes</taxon>
        <taxon>Eurotiomycetidae</taxon>
        <taxon>Eurotiales</taxon>
        <taxon>Aspergillaceae</taxon>
        <taxon>Penicilliopsis</taxon>
    </lineage>
</organism>
<dbReference type="Proteomes" id="UP000184188">
    <property type="component" value="Unassembled WGS sequence"/>
</dbReference>
<evidence type="ECO:0000256" key="1">
    <source>
        <dbReference type="SAM" id="MobiDB-lite"/>
    </source>
</evidence>
<keyword evidence="2" id="KW-0472">Membrane</keyword>
<feature type="transmembrane region" description="Helical" evidence="2">
    <location>
        <begin position="152"/>
        <end position="174"/>
    </location>
</feature>
<dbReference type="AlphaFoldDB" id="A0A1L9ST74"/>
<dbReference type="OrthoDB" id="4223899at2759"/>
<sequence>MSLNNVTKRLPKNPATNAVSSATAQVDASTKPITDSVIPGEFPGDEHRYKRDDPQSRPLSSLGSSMVEYAQALVPSAIDSFESTVRWLIARFFPPPRREAAYRTAMSKPIATTFFICQLICCGVPFLVFVAGLILFAAVAILLWAILSLLILGPVLLVASLMGVSLWGWGWILYGFVRWLDQKYLGGLLTRFWLPRSDSEGEGTDTPREDGSIQGEGEQGDEKAE</sequence>